<dbReference type="PANTHER" id="PTHR46175:SF4">
    <property type="entry name" value="BACTERIOOPSIN TRANSCRIPTIONAL ACTIVATOR"/>
    <property type="match status" value="1"/>
</dbReference>
<reference evidence="3 4" key="1">
    <citation type="submission" date="2020-09" db="EMBL/GenBank/DDBJ databases">
        <authorList>
            <person name="Ashkenazy H."/>
        </authorList>
    </citation>
    <scope>NUCLEOTIDE SEQUENCE [LARGE SCALE GENOMIC DNA]</scope>
    <source>
        <strain evidence="4">cv. Cdm-0</strain>
    </source>
</reference>
<dbReference type="InterPro" id="IPR015915">
    <property type="entry name" value="Kelch-typ_b-propeller"/>
</dbReference>
<dbReference type="InterPro" id="IPR036047">
    <property type="entry name" value="F-box-like_dom_sf"/>
</dbReference>
<dbReference type="SUPFAM" id="SSF117281">
    <property type="entry name" value="Kelch motif"/>
    <property type="match status" value="1"/>
</dbReference>
<evidence type="ECO:0000259" key="2">
    <source>
        <dbReference type="PROSITE" id="PS50181"/>
    </source>
</evidence>
<dbReference type="InterPro" id="IPR055343">
    <property type="entry name" value="CREG_beta-barrel"/>
</dbReference>
<dbReference type="SUPFAM" id="SSF81383">
    <property type="entry name" value="F-box domain"/>
    <property type="match status" value="1"/>
</dbReference>
<feature type="domain" description="F-box" evidence="2">
    <location>
        <begin position="433"/>
        <end position="479"/>
    </location>
</feature>
<dbReference type="Pfam" id="PF12937">
    <property type="entry name" value="F-box-like"/>
    <property type="match status" value="1"/>
</dbReference>
<sequence>MDAAIFTSVYVCNIPKTKKAFFNPNPPALSSSSCWLCNSQAKQIIKLRIREGSNQGLLRVHALFNNEEASSESEDKNGFGLLPADIFSLPQEKFGSNVSGEKDSENIIDVETSLAVPHGGGTRAGLFRTPISGGVQSATSAHGLPRPALAVRNLMEQARFAHLCTVMSKMHHRREGYPFGSLVDFAPDPMGHPIFSFSPLAIHTRNILAEPRCTLVVQIPGWSCLSNARVTLFGDVYPLPEEQQEWAHKQYMLKHHQGPSQQWGNFHYFRMQNISDIYFIGGFGTVAWINVNEYETLQPDKIAVDGGEQNLKELNAIFSKPLRELLSSEAELDDAAIISIDSKGIDIRVRQGAQFKIQRLAFEESHGVETLEEAKSALWKVIEKGNNERDSDETTIIIPNNSSHQESKILLRFPLMAAESTRNSSPPSTSQSSSPIINLPDDHLLTILLLLPVDSILSFSMTCKRYKSLACSDSLWEALCEREWGPTSVDALKLSSLRDGFSWMLMFQRVYKMDSVCCHKISDPDDDDEESSSFPIPRASHSLNFVNDHLVLFGGGCQGGRHLDDTWTSYVDKSNQSILKWKKVKSGTPSGRFGHTCIVIGEYLLLFGGINDRGERLNDTWIGQVFCHEGLSWKLLNVGSLQRPRPPPRGAHSACCIAEKKMVVHGGIGLNGVRLGDTWILELSEDFSSGTWHMVESPQLPPPRSGHTLTCIRENQVVLFGGRGLGYDVLDDVWILDIQEPCEEKWIQIFYDFQDVPEYASLPRVGHSATLVLGGRILIYGGEDSYRHRKDDFWVLDVKTIPSSGLKPQGLSLNGSSVWKKLDRISYGPKSRSFHRACADCSGRFLYVFGGMVDGLLQPAASSGLRFDGELFMVELVLGFSDLDHQQRPGKSM</sequence>
<keyword evidence="1" id="KW-0880">Kelch repeat</keyword>
<dbReference type="InterPro" id="IPR001810">
    <property type="entry name" value="F-box_dom"/>
</dbReference>
<organism evidence="3 4">
    <name type="scientific">Arabidopsis thaliana</name>
    <name type="common">Mouse-ear cress</name>
    <dbReference type="NCBI Taxonomy" id="3702"/>
    <lineage>
        <taxon>Eukaryota</taxon>
        <taxon>Viridiplantae</taxon>
        <taxon>Streptophyta</taxon>
        <taxon>Embryophyta</taxon>
        <taxon>Tracheophyta</taxon>
        <taxon>Spermatophyta</taxon>
        <taxon>Magnoliopsida</taxon>
        <taxon>eudicotyledons</taxon>
        <taxon>Gunneridae</taxon>
        <taxon>Pentapetalae</taxon>
        <taxon>rosids</taxon>
        <taxon>malvids</taxon>
        <taxon>Brassicales</taxon>
        <taxon>Brassicaceae</taxon>
        <taxon>Camelineae</taxon>
        <taxon>Arabidopsis</taxon>
    </lineage>
</organism>
<evidence type="ECO:0000256" key="1">
    <source>
        <dbReference type="ARBA" id="ARBA00022441"/>
    </source>
</evidence>
<dbReference type="FunFam" id="2.120.10.80:FF:000105">
    <property type="entry name" value="F-box/kelch-repeat protein At1g51550"/>
    <property type="match status" value="1"/>
</dbReference>
<dbReference type="Gene3D" id="1.20.1280.50">
    <property type="match status" value="1"/>
</dbReference>
<dbReference type="Proteomes" id="UP000516314">
    <property type="component" value="Chromosome 1"/>
</dbReference>
<proteinExistence type="predicted"/>
<dbReference type="FunFam" id="1.20.1280.50:FF:000099">
    <property type="entry name" value="F-box/kelch-repeat protein At1g51550"/>
    <property type="match status" value="1"/>
</dbReference>
<dbReference type="AlphaFoldDB" id="A0A7G2DZW6"/>
<dbReference type="PANTHER" id="PTHR46175">
    <property type="entry name" value="BACTERIOOPSIN TRANSCRIPTIONAL ACTIVATOR"/>
    <property type="match status" value="1"/>
</dbReference>
<dbReference type="EMBL" id="LR881466">
    <property type="protein sequence ID" value="CAD5315244.1"/>
    <property type="molecule type" value="Genomic_DNA"/>
</dbReference>
<protein>
    <submittedName>
        <fullName evidence="3">(thale cress) hypothetical protein</fullName>
    </submittedName>
</protein>
<dbReference type="SUPFAM" id="SSF50475">
    <property type="entry name" value="FMN-binding split barrel"/>
    <property type="match status" value="1"/>
</dbReference>
<gene>
    <name evidence="3" type="ORF">AT9943_LOCUS3624</name>
</gene>
<name>A0A7G2DZW6_ARATH</name>
<dbReference type="Pfam" id="PF24681">
    <property type="entry name" value="Kelch_KLHDC2_KLHL20_DRC7"/>
    <property type="match status" value="1"/>
</dbReference>
<dbReference type="PROSITE" id="PS50181">
    <property type="entry name" value="FBOX"/>
    <property type="match status" value="1"/>
</dbReference>
<evidence type="ECO:0000313" key="4">
    <source>
        <dbReference type="Proteomes" id="UP000516314"/>
    </source>
</evidence>
<evidence type="ECO:0000313" key="3">
    <source>
        <dbReference type="EMBL" id="CAD5315244.1"/>
    </source>
</evidence>
<dbReference type="Gene3D" id="2.120.10.80">
    <property type="entry name" value="Kelch-type beta propeller"/>
    <property type="match status" value="2"/>
</dbReference>
<dbReference type="Gene3D" id="2.30.110.10">
    <property type="entry name" value="Electron Transport, Fmn-binding Protein, Chain A"/>
    <property type="match status" value="1"/>
</dbReference>
<dbReference type="InterPro" id="IPR012349">
    <property type="entry name" value="Split_barrel_FMN-bd"/>
</dbReference>
<accession>A0A7G2DZW6</accession>
<dbReference type="Pfam" id="PF13883">
    <property type="entry name" value="CREG_beta-barrel"/>
    <property type="match status" value="1"/>
</dbReference>